<name>A0A8S5PWL1_9CAUD</name>
<sequence length="40" mass="4802">MSIINTIKNFINKRKAEQQEWDDVDQMLNEALVDSYLEKM</sequence>
<organism evidence="1">
    <name type="scientific">Siphoviridae sp. ctlgF9</name>
    <dbReference type="NCBI Taxonomy" id="2825649"/>
    <lineage>
        <taxon>Viruses</taxon>
        <taxon>Duplodnaviria</taxon>
        <taxon>Heunggongvirae</taxon>
        <taxon>Uroviricota</taxon>
        <taxon>Caudoviricetes</taxon>
    </lineage>
</organism>
<proteinExistence type="predicted"/>
<reference evidence="1" key="1">
    <citation type="journal article" date="2021" name="Proc. Natl. Acad. Sci. U.S.A.">
        <title>A Catalog of Tens of Thousands of Viruses from Human Metagenomes Reveals Hidden Associations with Chronic Diseases.</title>
        <authorList>
            <person name="Tisza M.J."/>
            <person name="Buck C.B."/>
        </authorList>
    </citation>
    <scope>NUCLEOTIDE SEQUENCE</scope>
    <source>
        <strain evidence="1">CtlgF9</strain>
    </source>
</reference>
<dbReference type="EMBL" id="BK015517">
    <property type="protein sequence ID" value="DAE10684.1"/>
    <property type="molecule type" value="Genomic_DNA"/>
</dbReference>
<evidence type="ECO:0000313" key="1">
    <source>
        <dbReference type="EMBL" id="DAE10684.1"/>
    </source>
</evidence>
<protein>
    <submittedName>
        <fullName evidence="1">Uncharacterized protein</fullName>
    </submittedName>
</protein>
<accession>A0A8S5PWL1</accession>